<evidence type="ECO:0000259" key="1">
    <source>
        <dbReference type="Pfam" id="PF05713"/>
    </source>
</evidence>
<organism evidence="2 3">
    <name type="scientific">Marinomonas alcarazii</name>
    <dbReference type="NCBI Taxonomy" id="491949"/>
    <lineage>
        <taxon>Bacteria</taxon>
        <taxon>Pseudomonadati</taxon>
        <taxon>Pseudomonadota</taxon>
        <taxon>Gammaproteobacteria</taxon>
        <taxon>Oceanospirillales</taxon>
        <taxon>Oceanospirillaceae</taxon>
        <taxon>Marinomonas</taxon>
    </lineage>
</organism>
<dbReference type="EMBL" id="QKLW01000001">
    <property type="protein sequence ID" value="PYF84430.1"/>
    <property type="molecule type" value="Genomic_DNA"/>
</dbReference>
<dbReference type="Pfam" id="PF05713">
    <property type="entry name" value="MobC"/>
    <property type="match status" value="1"/>
</dbReference>
<comment type="caution">
    <text evidence="2">The sequence shown here is derived from an EMBL/GenBank/DDBJ whole genome shotgun (WGS) entry which is preliminary data.</text>
</comment>
<gene>
    <name evidence="2" type="ORF">DFP75_101455</name>
</gene>
<dbReference type="RefSeq" id="WP_110571871.1">
    <property type="nucleotide sequence ID" value="NZ_QKLW01000001.1"/>
</dbReference>
<feature type="domain" description="Bacterial mobilisation" evidence="1">
    <location>
        <begin position="69"/>
        <end position="95"/>
    </location>
</feature>
<dbReference type="InterPro" id="IPR008687">
    <property type="entry name" value="MobC"/>
</dbReference>
<sequence length="122" mass="14224">MENKSKNNRRKSIHIRLDDSTFELLNEQKRNSGFKNWEALIIHYMNNGKGFKSVYVDKDGHSLKVLNHLIKYGNNLNQLAKIANEKKSLNDDDIKKIKDFLHQGIKAKNYFTKHVKQAGRGK</sequence>
<accession>A0A318V943</accession>
<reference evidence="2 3" key="1">
    <citation type="submission" date="2018-06" db="EMBL/GenBank/DDBJ databases">
        <title>Genomic Encyclopedia of Type Strains, Phase III (KMG-III): the genomes of soil and plant-associated and newly described type strains.</title>
        <authorList>
            <person name="Whitman W."/>
        </authorList>
    </citation>
    <scope>NUCLEOTIDE SEQUENCE [LARGE SCALE GENOMIC DNA]</scope>
    <source>
        <strain evidence="2 3">CECT 7730</strain>
    </source>
</reference>
<dbReference type="Proteomes" id="UP000247551">
    <property type="component" value="Unassembled WGS sequence"/>
</dbReference>
<keyword evidence="3" id="KW-1185">Reference proteome</keyword>
<evidence type="ECO:0000313" key="3">
    <source>
        <dbReference type="Proteomes" id="UP000247551"/>
    </source>
</evidence>
<proteinExistence type="predicted"/>
<name>A0A318V943_9GAMM</name>
<protein>
    <submittedName>
        <fullName evidence="2">Mobilization protein MobC</fullName>
    </submittedName>
</protein>
<dbReference type="AlphaFoldDB" id="A0A318V943"/>
<evidence type="ECO:0000313" key="2">
    <source>
        <dbReference type="EMBL" id="PYF84430.1"/>
    </source>
</evidence>